<feature type="transmembrane region" description="Helical" evidence="15">
    <location>
        <begin position="611"/>
        <end position="635"/>
    </location>
</feature>
<dbReference type="InterPro" id="IPR001320">
    <property type="entry name" value="Iontro_rcpt_C"/>
</dbReference>
<comment type="function">
    <text evidence="13">Glutamate-gated receptor that probably acts as non-selective cation channel.</text>
</comment>
<evidence type="ECO:0000313" key="19">
    <source>
        <dbReference type="EMBL" id="VAH51790.1"/>
    </source>
</evidence>
<evidence type="ECO:0000256" key="8">
    <source>
        <dbReference type="ARBA" id="ARBA00023136"/>
    </source>
</evidence>
<feature type="transmembrane region" description="Helical" evidence="15">
    <location>
        <begin position="579"/>
        <end position="599"/>
    </location>
</feature>
<feature type="domain" description="Solute-binding protein family 3/N-terminal" evidence="17">
    <location>
        <begin position="466"/>
        <end position="772"/>
    </location>
</feature>
<dbReference type="InterPro" id="IPR017103">
    <property type="entry name" value="Iontropic_Glu_rcpt_pln"/>
</dbReference>
<dbReference type="Gene3D" id="3.40.50.2300">
    <property type="match status" value="2"/>
</dbReference>
<dbReference type="InterPro" id="IPR015683">
    <property type="entry name" value="Ionotropic_Glu_rcpt"/>
</dbReference>
<feature type="domain" description="Ionotropic glutamate receptor C-terminal" evidence="18">
    <location>
        <begin position="468"/>
        <end position="771"/>
    </location>
</feature>
<evidence type="ECO:0000256" key="1">
    <source>
        <dbReference type="ARBA" id="ARBA00004141"/>
    </source>
</evidence>
<keyword evidence="20" id="KW-1185">Reference proteome</keyword>
<dbReference type="CDD" id="cd19990">
    <property type="entry name" value="PBP1_GABAb_receptor_plant"/>
    <property type="match status" value="1"/>
</dbReference>
<feature type="transmembrane region" description="Helical" evidence="15">
    <location>
        <begin position="790"/>
        <end position="816"/>
    </location>
</feature>
<dbReference type="FunFam" id="3.40.190.10:FF:000054">
    <property type="entry name" value="Glutamate receptor"/>
    <property type="match status" value="1"/>
</dbReference>
<keyword evidence="10" id="KW-0325">Glycoprotein</keyword>
<evidence type="ECO:0000256" key="4">
    <source>
        <dbReference type="ARBA" id="ARBA00022692"/>
    </source>
</evidence>
<dbReference type="Gene3D" id="3.40.190.10">
    <property type="entry name" value="Periplasmic binding protein-like II"/>
    <property type="match status" value="3"/>
</dbReference>
<keyword evidence="7 13" id="KW-0406">Ion transport</keyword>
<dbReference type="SMART" id="SM00062">
    <property type="entry name" value="PBPb"/>
    <property type="match status" value="1"/>
</dbReference>
<dbReference type="PRINTS" id="PR01176">
    <property type="entry name" value="GABABRECEPTR"/>
</dbReference>
<dbReference type="Gramene" id="TRITD2Bv1G220290.10">
    <property type="protein sequence ID" value="TRITD2Bv1G220290.10"/>
    <property type="gene ID" value="TRITD2Bv1G220290"/>
</dbReference>
<evidence type="ECO:0000256" key="15">
    <source>
        <dbReference type="SAM" id="Phobius"/>
    </source>
</evidence>
<evidence type="ECO:0000256" key="10">
    <source>
        <dbReference type="ARBA" id="ARBA00023180"/>
    </source>
</evidence>
<protein>
    <recommendedName>
        <fullName evidence="13">Glutamate receptor</fullName>
    </recommendedName>
</protein>
<dbReference type="InterPro" id="IPR028082">
    <property type="entry name" value="Peripla_BP_I"/>
</dbReference>
<dbReference type="PIRSF" id="PIRSF037090">
    <property type="entry name" value="Iontro_Glu-like_rcpt_pln"/>
    <property type="match status" value="1"/>
</dbReference>
<evidence type="ECO:0000256" key="7">
    <source>
        <dbReference type="ARBA" id="ARBA00023065"/>
    </source>
</evidence>
<keyword evidence="8 13" id="KW-0472">Membrane</keyword>
<feature type="signal peptide" evidence="16">
    <location>
        <begin position="1"/>
        <end position="23"/>
    </location>
</feature>
<dbReference type="SUPFAM" id="SSF53822">
    <property type="entry name" value="Periplasmic binding protein-like I"/>
    <property type="match status" value="1"/>
</dbReference>
<keyword evidence="11 13" id="KW-1071">Ligand-gated ion channel</keyword>
<keyword evidence="6 15" id="KW-1133">Transmembrane helix</keyword>
<evidence type="ECO:0000256" key="3">
    <source>
        <dbReference type="ARBA" id="ARBA00022448"/>
    </source>
</evidence>
<dbReference type="AlphaFoldDB" id="A0A9R1PXZ2"/>
<comment type="subcellular location">
    <subcellularLocation>
        <location evidence="1">Membrane</location>
        <topology evidence="1">Multi-pass membrane protein</topology>
    </subcellularLocation>
</comment>
<gene>
    <name evidence="19" type="ORF">TRITD_2Bv1G220290</name>
</gene>
<dbReference type="Proteomes" id="UP000324705">
    <property type="component" value="Chromosome 2B"/>
</dbReference>
<feature type="compositionally biased region" description="Basic and acidic residues" evidence="14">
    <location>
        <begin position="854"/>
        <end position="863"/>
    </location>
</feature>
<evidence type="ECO:0000256" key="11">
    <source>
        <dbReference type="ARBA" id="ARBA00023286"/>
    </source>
</evidence>
<dbReference type="InterPro" id="IPR001828">
    <property type="entry name" value="ANF_lig-bd_rcpt"/>
</dbReference>
<evidence type="ECO:0000259" key="17">
    <source>
        <dbReference type="SMART" id="SM00062"/>
    </source>
</evidence>
<organism evidence="19 20">
    <name type="scientific">Triticum turgidum subsp. durum</name>
    <name type="common">Durum wheat</name>
    <name type="synonym">Triticum durum</name>
    <dbReference type="NCBI Taxonomy" id="4567"/>
    <lineage>
        <taxon>Eukaryota</taxon>
        <taxon>Viridiplantae</taxon>
        <taxon>Streptophyta</taxon>
        <taxon>Embryophyta</taxon>
        <taxon>Tracheophyta</taxon>
        <taxon>Spermatophyta</taxon>
        <taxon>Magnoliopsida</taxon>
        <taxon>Liliopsida</taxon>
        <taxon>Poales</taxon>
        <taxon>Poaceae</taxon>
        <taxon>BOP clade</taxon>
        <taxon>Pooideae</taxon>
        <taxon>Triticodae</taxon>
        <taxon>Triticeae</taxon>
        <taxon>Triticinae</taxon>
        <taxon>Triticum</taxon>
    </lineage>
</organism>
<accession>A0A9R1PXZ2</accession>
<evidence type="ECO:0000256" key="9">
    <source>
        <dbReference type="ARBA" id="ARBA00023170"/>
    </source>
</evidence>
<keyword evidence="9 13" id="KW-0675">Receptor</keyword>
<evidence type="ECO:0000256" key="13">
    <source>
        <dbReference type="PIRNR" id="PIRNR037090"/>
    </source>
</evidence>
<dbReference type="Pfam" id="PF10613">
    <property type="entry name" value="Lig_chan-Glu_bd"/>
    <property type="match status" value="1"/>
</dbReference>
<evidence type="ECO:0000259" key="18">
    <source>
        <dbReference type="SMART" id="SM00079"/>
    </source>
</evidence>
<evidence type="ECO:0000256" key="16">
    <source>
        <dbReference type="SAM" id="SignalP"/>
    </source>
</evidence>
<evidence type="ECO:0000313" key="20">
    <source>
        <dbReference type="Proteomes" id="UP000324705"/>
    </source>
</evidence>
<dbReference type="CDD" id="cd13686">
    <property type="entry name" value="GluR_Plant"/>
    <property type="match status" value="1"/>
</dbReference>
<dbReference type="SUPFAM" id="SSF53850">
    <property type="entry name" value="Periplasmic binding protein-like II"/>
    <property type="match status" value="1"/>
</dbReference>
<dbReference type="InterPro" id="IPR019594">
    <property type="entry name" value="Glu/Gly-bd"/>
</dbReference>
<evidence type="ECO:0000256" key="2">
    <source>
        <dbReference type="ARBA" id="ARBA00008685"/>
    </source>
</evidence>
<evidence type="ECO:0000256" key="5">
    <source>
        <dbReference type="ARBA" id="ARBA00022729"/>
    </source>
</evidence>
<evidence type="ECO:0000256" key="12">
    <source>
        <dbReference type="ARBA" id="ARBA00023303"/>
    </source>
</evidence>
<keyword evidence="3 13" id="KW-0813">Transport</keyword>
<dbReference type="PANTHER" id="PTHR18966">
    <property type="entry name" value="IONOTROPIC GLUTAMATE RECEPTOR"/>
    <property type="match status" value="1"/>
</dbReference>
<keyword evidence="4 15" id="KW-0812">Transmembrane</keyword>
<evidence type="ECO:0000256" key="14">
    <source>
        <dbReference type="SAM" id="MobiDB-lite"/>
    </source>
</evidence>
<comment type="similarity">
    <text evidence="2 13">Belongs to the glutamate-gated ion channel (TC 1.A.10.1) family.</text>
</comment>
<sequence length="888" mass="97317">MKFILHFWVLFCCLYALSKNIYARPDTVSVGALFTFNSTIGRAAKIAISAAVNEINNDSSILPGTNLVVEMQDSNCSGFVGIVQALQFMEKDTVAIIGPQSSVIAHVISHVANELQVPMLSFGATDPTLTSLQFPFLVRTTRSDHFQMAAVADLVDYYEWKQVTAIYIDDDYGRNGIASLGDELVKRRGKISYKAAVRPGAKKSEMASVLVRVALMESRVVILHANPDSGLALLSLARNLGMTSSGYVWIATDWLSSILDSSPRLDIGLLSTMQGFLTLRQHTENTRRKSMLASKWSALVKKDSVDDLFLINSYGFYAYDTVWILAYALDAYFSRGGNISFSNDTKLHEVGAGGLQLKAMTVFDGGRLLLERIQQVNFTGATGPVKFDTDGNLIRPAYDIVNIVGSGLRTVGHWSNYSGLSTSLPETLYMKPAKRIRGDQKLHTVIWPGETTVRPRGWVFPNNGIELKIGVPNRASYRQFVSVDNNSGTVRGFCIDVFVAAANLLQYPVPFKFVPFGDGSQNPSYPDLINNILTNEFDAVVGDIAIVTNRTRVVDFTQPYVESGLVVLTSVKKQSSSGWAFLQPFTIKMWFSFSTLFFAHREDTRSTLGRFVIIIWLFVVLIIQSSYTASLTSILTVQQLISPITGIDSLVASDEPIGFQVGSFAESYLVNELGVSRHRLKSLGSPDEYKQALELGPANGGVTAIVDEGPYVEIFLLLHPKFAVVGSEFTKSGWGFAFPRDSPLAVDLSTSILALSENGDLQRIHDKWLANDAAMSTSQNNELESDRLQVYSFSGLFLICGVACLVALAIHAGILFHKYCEQRRQMSADGSSRSSRSSFRAFLSFADRREMDAHIASKDKAGGDHSISARSSSSVSTAASRDGRTASG</sequence>
<keyword evidence="5 16" id="KW-0732">Signal</keyword>
<keyword evidence="12 13" id="KW-0407">Ion channel</keyword>
<dbReference type="EMBL" id="LT934114">
    <property type="protein sequence ID" value="VAH51790.1"/>
    <property type="molecule type" value="Genomic_DNA"/>
</dbReference>
<dbReference type="InterPro" id="IPR001638">
    <property type="entry name" value="Solute-binding_3/MltF_N"/>
</dbReference>
<dbReference type="InterPro" id="IPR044440">
    <property type="entry name" value="GABAb_receptor_plant_PBP1"/>
</dbReference>
<dbReference type="FunFam" id="3.40.50.2300:FF:000081">
    <property type="entry name" value="Glutamate receptor"/>
    <property type="match status" value="1"/>
</dbReference>
<feature type="compositionally biased region" description="Low complexity" evidence="14">
    <location>
        <begin position="866"/>
        <end position="880"/>
    </location>
</feature>
<reference evidence="19 20" key="1">
    <citation type="submission" date="2017-09" db="EMBL/GenBank/DDBJ databases">
        <authorList>
            <consortium name="International Durum Wheat Genome Sequencing Consortium (IDWGSC)"/>
            <person name="Milanesi L."/>
        </authorList>
    </citation>
    <scope>NUCLEOTIDE SEQUENCE [LARGE SCALE GENOMIC DNA]</scope>
    <source>
        <strain evidence="20">cv. Svevo</strain>
    </source>
</reference>
<feature type="chain" id="PRO_5040122968" description="Glutamate receptor" evidence="16">
    <location>
        <begin position="24"/>
        <end position="888"/>
    </location>
</feature>
<evidence type="ECO:0000256" key="6">
    <source>
        <dbReference type="ARBA" id="ARBA00022989"/>
    </source>
</evidence>
<dbReference type="GO" id="GO:0015276">
    <property type="term" value="F:ligand-gated monoatomic ion channel activity"/>
    <property type="evidence" value="ECO:0007669"/>
    <property type="project" value="InterPro"/>
</dbReference>
<name>A0A9R1PXZ2_TRITD</name>
<dbReference type="Pfam" id="PF00060">
    <property type="entry name" value="Lig_chan"/>
    <property type="match status" value="1"/>
</dbReference>
<dbReference type="SMART" id="SM00079">
    <property type="entry name" value="PBPe"/>
    <property type="match status" value="1"/>
</dbReference>
<dbReference type="GO" id="GO:0016020">
    <property type="term" value="C:membrane"/>
    <property type="evidence" value="ECO:0007669"/>
    <property type="project" value="UniProtKB-SubCell"/>
</dbReference>
<dbReference type="FunFam" id="3.40.190.10:FF:000175">
    <property type="entry name" value="Glutamate receptor"/>
    <property type="match status" value="1"/>
</dbReference>
<feature type="region of interest" description="Disordered" evidence="14">
    <location>
        <begin position="854"/>
        <end position="888"/>
    </location>
</feature>
<dbReference type="Pfam" id="PF01094">
    <property type="entry name" value="ANF_receptor"/>
    <property type="match status" value="1"/>
</dbReference>
<proteinExistence type="inferred from homology"/>